<gene>
    <name evidence="1" type="primary">icmQ</name>
    <name evidence="2" type="ORF">Llan_2104</name>
</gene>
<dbReference type="Gene3D" id="1.20.5.420">
    <property type="entry name" value="Immunoglobulin FC, subunit C"/>
    <property type="match status" value="1"/>
</dbReference>
<dbReference type="InterPro" id="IPR043089">
    <property type="entry name" value="Dot_Icm_IcmQ_C"/>
</dbReference>
<dbReference type="NCBIfam" id="TIGR02527">
    <property type="entry name" value="dot_icm_IcmQ"/>
    <property type="match status" value="1"/>
</dbReference>
<dbReference type="STRING" id="45067.Llan_2104"/>
<dbReference type="RefSeq" id="WP_028373835.1">
    <property type="nucleotide sequence ID" value="NZ_CAAAJD010000029.1"/>
</dbReference>
<organism evidence="1">
    <name type="scientific">Legionella lansingensis</name>
    <dbReference type="NCBI Taxonomy" id="45067"/>
    <lineage>
        <taxon>Bacteria</taxon>
        <taxon>Pseudomonadati</taxon>
        <taxon>Pseudomonadota</taxon>
        <taxon>Gammaproteobacteria</taxon>
        <taxon>Legionellales</taxon>
        <taxon>Legionellaceae</taxon>
        <taxon>Legionella</taxon>
    </lineage>
</organism>
<dbReference type="PATRIC" id="fig|45067.4.peg.2212"/>
<dbReference type="EMBL" id="AY860652">
    <property type="protein sequence ID" value="AAX56195.1"/>
    <property type="molecule type" value="Genomic_DNA"/>
</dbReference>
<dbReference type="Gene3D" id="3.20.170.50">
    <property type="entry name" value="Dot/Icm secretion system IcmQ, C-terminal domain"/>
    <property type="match status" value="1"/>
</dbReference>
<reference evidence="2 3" key="2">
    <citation type="submission" date="2015-11" db="EMBL/GenBank/DDBJ databases">
        <title>Genomic analysis of 38 Legionella species identifies large and diverse effector repertoires.</title>
        <authorList>
            <person name="Burstein D."/>
            <person name="Amaro F."/>
            <person name="Zusman T."/>
            <person name="Lifshitz Z."/>
            <person name="Cohen O."/>
            <person name="Gilbert J.A."/>
            <person name="Pupko T."/>
            <person name="Shuman H.A."/>
            <person name="Segal G."/>
        </authorList>
    </citation>
    <scope>NUCLEOTIDE SEQUENCE [LARGE SCALE GENOMIC DNA]</scope>
    <source>
        <strain evidence="2 3">ATCC 49751</strain>
    </source>
</reference>
<sequence length="197" mass="22339">MKDRLTQDQAQAILKALDDAIEKGPWDESNFLRAIGRNLREIRQNFANQIGSGQDQQTQIKKESGFFASQGSQRTEQQEVFIALYSTEGNNIQAWERLLANLPRQMISRPIYADEQDVKNLIKAKANKVNEAYVAAYINQSDILSIAADKIPTDRFGKPLLSLKDRSLSLDNITRFVHLSGVYHYVKGRLVKKSPSE</sequence>
<reference evidence="1" key="1">
    <citation type="journal article" date="2005" name="Proc. Natl. Acad. Sci. U.S.A.">
        <title>Coevolution between nonhomologous but functionally similar proteins and their conserved partners in the Legionella pathogenesis system.</title>
        <authorList>
            <person name="Feldman M."/>
            <person name="Zusman T."/>
            <person name="Hagag S."/>
            <person name="Segal G."/>
        </authorList>
    </citation>
    <scope>NUCLEOTIDE SEQUENCE</scope>
</reference>
<dbReference type="InterPro" id="IPR013365">
    <property type="entry name" value="Dot_Icm_IcmQ"/>
</dbReference>
<dbReference type="eggNOG" id="ENOG50346U2">
    <property type="taxonomic scope" value="Bacteria"/>
</dbReference>
<dbReference type="Proteomes" id="UP000054869">
    <property type="component" value="Unassembled WGS sequence"/>
</dbReference>
<protein>
    <submittedName>
        <fullName evidence="1 2">IcmQ</fullName>
    </submittedName>
</protein>
<dbReference type="AlphaFoldDB" id="Q49J81"/>
<evidence type="ECO:0000313" key="2">
    <source>
        <dbReference type="EMBL" id="KTD19366.1"/>
    </source>
</evidence>
<name>Q49J81_9GAMM</name>
<keyword evidence="3" id="KW-1185">Reference proteome</keyword>
<accession>Q49J81</accession>
<dbReference type="OrthoDB" id="5645338at2"/>
<dbReference type="EMBL" id="LNYI01000051">
    <property type="protein sequence ID" value="KTD19366.1"/>
    <property type="molecule type" value="Genomic_DNA"/>
</dbReference>
<proteinExistence type="predicted"/>
<evidence type="ECO:0000313" key="3">
    <source>
        <dbReference type="Proteomes" id="UP000054869"/>
    </source>
</evidence>
<dbReference type="Pfam" id="PF09475">
    <property type="entry name" value="Dot_icm_IcmQ"/>
    <property type="match status" value="1"/>
</dbReference>
<evidence type="ECO:0000313" key="1">
    <source>
        <dbReference type="EMBL" id="AAX56195.1"/>
    </source>
</evidence>